<dbReference type="InterPro" id="IPR008914">
    <property type="entry name" value="PEBP"/>
</dbReference>
<reference evidence="2" key="1">
    <citation type="submission" date="2021-05" db="EMBL/GenBank/DDBJ databases">
        <authorList>
            <person name="Alioto T."/>
            <person name="Alioto T."/>
            <person name="Gomez Garrido J."/>
        </authorList>
    </citation>
    <scope>NUCLEOTIDE SEQUENCE</scope>
</reference>
<dbReference type="Pfam" id="PF01161">
    <property type="entry name" value="PBP"/>
    <property type="match status" value="1"/>
</dbReference>
<feature type="transmembrane region" description="Helical" evidence="1">
    <location>
        <begin position="7"/>
        <end position="27"/>
    </location>
</feature>
<dbReference type="CDD" id="cd00866">
    <property type="entry name" value="PEBP_euk"/>
    <property type="match status" value="1"/>
</dbReference>
<dbReference type="InterPro" id="IPR035810">
    <property type="entry name" value="PEBP_euk"/>
</dbReference>
<dbReference type="InterPro" id="IPR036610">
    <property type="entry name" value="PEBP-like_sf"/>
</dbReference>
<sequence length="302" mass="35720">MARMKETWSYLIQVIIVSIVLEFQEIISIPMPDEEMGDIGETPPDPVKEMLARFDKSPWTVFPTETTTSRLQRDMSRYLDQFWPMQDLEKEMNIHGLIPEHLPLCPTHTLDVRYHFKHKEPSFWRKIDLAEIYEPIQVAELPRLKYPTKPNTSYIHMLIDPDHTCTRFEPSIDSSYEDLYPTTTDDLDNPQAFVHFLKVNVPSENITHGGETIVEHLPPHPPNTTGLHRYTWLVYEQPHQNMTFTEKRIPNTTAYERDWFRLNHFTHKYNLSMDPPLAGIFFYSKFDESVPYIYAHLHDVFI</sequence>
<name>A0A8D8VAF1_9HEMI</name>
<dbReference type="EMBL" id="HBUF01359604">
    <property type="protein sequence ID" value="CAG6719929.1"/>
    <property type="molecule type" value="Transcribed_RNA"/>
</dbReference>
<dbReference type="PANTHER" id="PTHR11362">
    <property type="entry name" value="PHOSPHATIDYLETHANOLAMINE-BINDING PROTEIN"/>
    <property type="match status" value="1"/>
</dbReference>
<dbReference type="Gene3D" id="3.90.280.10">
    <property type="entry name" value="PEBP-like"/>
    <property type="match status" value="1"/>
</dbReference>
<evidence type="ECO:0000256" key="1">
    <source>
        <dbReference type="SAM" id="Phobius"/>
    </source>
</evidence>
<dbReference type="PANTHER" id="PTHR11362:SF82">
    <property type="entry name" value="PHOSPHATIDYLETHANOLAMINE-BINDING PROTEIN 4"/>
    <property type="match status" value="1"/>
</dbReference>
<dbReference type="AlphaFoldDB" id="A0A8D8VAF1"/>
<keyword evidence="1" id="KW-1133">Transmembrane helix</keyword>
<keyword evidence="1" id="KW-0812">Transmembrane</keyword>
<protein>
    <submittedName>
        <fullName evidence="2">Phosphatidylethanolamine-binding protein homolog F40A3.3</fullName>
    </submittedName>
</protein>
<proteinExistence type="predicted"/>
<accession>A0A8D8VAF1</accession>
<keyword evidence="1" id="KW-0472">Membrane</keyword>
<dbReference type="EMBL" id="HBUF01359603">
    <property type="protein sequence ID" value="CAG6719926.1"/>
    <property type="molecule type" value="Transcribed_RNA"/>
</dbReference>
<dbReference type="SUPFAM" id="SSF49777">
    <property type="entry name" value="PEBP-like"/>
    <property type="match status" value="1"/>
</dbReference>
<organism evidence="2">
    <name type="scientific">Cacopsylla melanoneura</name>
    <dbReference type="NCBI Taxonomy" id="428564"/>
    <lineage>
        <taxon>Eukaryota</taxon>
        <taxon>Metazoa</taxon>
        <taxon>Ecdysozoa</taxon>
        <taxon>Arthropoda</taxon>
        <taxon>Hexapoda</taxon>
        <taxon>Insecta</taxon>
        <taxon>Pterygota</taxon>
        <taxon>Neoptera</taxon>
        <taxon>Paraneoptera</taxon>
        <taxon>Hemiptera</taxon>
        <taxon>Sternorrhyncha</taxon>
        <taxon>Psylloidea</taxon>
        <taxon>Psyllidae</taxon>
        <taxon>Psyllinae</taxon>
        <taxon>Cacopsylla</taxon>
    </lineage>
</organism>
<evidence type="ECO:0000313" key="2">
    <source>
        <dbReference type="EMBL" id="CAG6719926.1"/>
    </source>
</evidence>